<evidence type="ECO:0000313" key="2">
    <source>
        <dbReference type="EMBL" id="MCU7616990.1"/>
    </source>
</evidence>
<evidence type="ECO:0000259" key="1">
    <source>
        <dbReference type="PROSITE" id="PS51459"/>
    </source>
</evidence>
<dbReference type="Gene3D" id="1.10.3290.10">
    <property type="entry name" value="Fido-like domain"/>
    <property type="match status" value="1"/>
</dbReference>
<name>A0ABT2W455_9FLAO</name>
<dbReference type="PANTHER" id="PTHR13504:SF38">
    <property type="entry name" value="FIDO DOMAIN-CONTAINING PROTEIN"/>
    <property type="match status" value="1"/>
</dbReference>
<feature type="domain" description="Fido" evidence="1">
    <location>
        <begin position="95"/>
        <end position="248"/>
    </location>
</feature>
<dbReference type="RefSeq" id="WP_263002408.1">
    <property type="nucleotide sequence ID" value="NZ_JAOTEM010000001.1"/>
</dbReference>
<reference evidence="3" key="1">
    <citation type="submission" date="2023-07" db="EMBL/GenBank/DDBJ databases">
        <title>Chryseobacterium sp. strain PBS4-4 Genome sequencing and assembly.</title>
        <authorList>
            <person name="Jung Y."/>
        </authorList>
    </citation>
    <scope>NUCLEOTIDE SEQUENCE [LARGE SCALE GENOMIC DNA]</scope>
    <source>
        <strain evidence="3">PBS4-4</strain>
    </source>
</reference>
<dbReference type="PROSITE" id="PS51459">
    <property type="entry name" value="FIDO"/>
    <property type="match status" value="1"/>
</dbReference>
<dbReference type="InterPro" id="IPR040198">
    <property type="entry name" value="Fido_containing"/>
</dbReference>
<dbReference type="Pfam" id="PF02661">
    <property type="entry name" value="Fic"/>
    <property type="match status" value="1"/>
</dbReference>
<gene>
    <name evidence="2" type="ORF">NZ698_07255</name>
</gene>
<keyword evidence="3" id="KW-1185">Reference proteome</keyword>
<dbReference type="EMBL" id="JAOTEM010000001">
    <property type="protein sequence ID" value="MCU7616990.1"/>
    <property type="molecule type" value="Genomic_DNA"/>
</dbReference>
<dbReference type="InterPro" id="IPR003812">
    <property type="entry name" value="Fido"/>
</dbReference>
<evidence type="ECO:0000313" key="3">
    <source>
        <dbReference type="Proteomes" id="UP001208649"/>
    </source>
</evidence>
<accession>A0ABT2W455</accession>
<dbReference type="Proteomes" id="UP001208649">
    <property type="component" value="Unassembled WGS sequence"/>
</dbReference>
<dbReference type="InterPro" id="IPR036597">
    <property type="entry name" value="Fido-like_dom_sf"/>
</dbReference>
<dbReference type="SUPFAM" id="SSF140931">
    <property type="entry name" value="Fic-like"/>
    <property type="match status" value="1"/>
</dbReference>
<comment type="caution">
    <text evidence="2">The sequence shown here is derived from an EMBL/GenBank/DDBJ whole genome shotgun (WGS) entry which is preliminary data.</text>
</comment>
<sequence>MHNLDKVDLLKSDLNKLKPINFTYQKRIDEKFRLEFNYNSNHLEGNTLTYGETKLLLIFGDTQGSHQKREFDEMEAHDVAFNIVREWANDTERPLSENQIKELNEIILVKPFWKDAITNEGQQTRRQIKIGNYKEFPNSVILSNGEIFDYALPSETPRLMGELIDWYRHEEYVLNPVTLAAMLHYKFVRIHPFDDGNGRIARLLLNYVLLKFGFPPVVIKSSDKQNYLRALHIADLGDYTAFINYISEQLIWSLELSIKGARGESIEEQGDWEKQLEVLKKNYNYDKIKIRQRNSFAVFNEIYQRTIIPFVNLWQNKISKFDDLFEEKIVKIHIETDNGHITETGDNLLFFFDKVFQDSISKLGLIYEEIRFSVEFKNLKKSNISKNFSGGLIEFQFDEYSYEIDTLNTYSFIYGDYLSNEQIENIIDSFGKNLLKEINNQII</sequence>
<proteinExistence type="predicted"/>
<protein>
    <submittedName>
        <fullName evidence="2">Fic family protein</fullName>
    </submittedName>
</protein>
<organism evidence="2 3">
    <name type="scientific">Chryseobacterium edaphi</name>
    <dbReference type="NCBI Taxonomy" id="2976532"/>
    <lineage>
        <taxon>Bacteria</taxon>
        <taxon>Pseudomonadati</taxon>
        <taxon>Bacteroidota</taxon>
        <taxon>Flavobacteriia</taxon>
        <taxon>Flavobacteriales</taxon>
        <taxon>Weeksellaceae</taxon>
        <taxon>Chryseobacterium group</taxon>
        <taxon>Chryseobacterium</taxon>
    </lineage>
</organism>
<dbReference type="PANTHER" id="PTHR13504">
    <property type="entry name" value="FIDO DOMAIN-CONTAINING PROTEIN DDB_G0283145"/>
    <property type="match status" value="1"/>
</dbReference>